<dbReference type="EMBL" id="CGIG01000001">
    <property type="protein sequence ID" value="CPR19015.1"/>
    <property type="molecule type" value="Genomic_DNA"/>
</dbReference>
<dbReference type="Gene3D" id="3.10.450.50">
    <property type="match status" value="1"/>
</dbReference>
<dbReference type="AlphaFoldDB" id="A0A0G4JYT8"/>
<accession>A0A0G4JYT8</accession>
<dbReference type="RefSeq" id="WP_048638380.1">
    <property type="nucleotide sequence ID" value="NZ_CGIG01000001.1"/>
</dbReference>
<feature type="domain" description="SnoaL-like" evidence="2">
    <location>
        <begin position="45"/>
        <end position="154"/>
    </location>
</feature>
<dbReference type="Pfam" id="PF12680">
    <property type="entry name" value="SnoaL_2"/>
    <property type="match status" value="1"/>
</dbReference>
<keyword evidence="4" id="KW-1185">Reference proteome</keyword>
<evidence type="ECO:0000259" key="2">
    <source>
        <dbReference type="Pfam" id="PF12680"/>
    </source>
</evidence>
<evidence type="ECO:0000256" key="1">
    <source>
        <dbReference type="SAM" id="SignalP"/>
    </source>
</evidence>
<keyword evidence="1" id="KW-0732">Signal</keyword>
<dbReference type="STRING" id="1109412.BN1221_03531c"/>
<proteinExistence type="predicted"/>
<dbReference type="PANTHER" id="PTHR41252">
    <property type="entry name" value="BLR2505 PROTEIN"/>
    <property type="match status" value="1"/>
</dbReference>
<evidence type="ECO:0000313" key="3">
    <source>
        <dbReference type="EMBL" id="CPR19015.1"/>
    </source>
</evidence>
<dbReference type="OrthoDB" id="1450423at2"/>
<feature type="chain" id="PRO_5005194443" description="SnoaL-like domain-containing protein" evidence="1">
    <location>
        <begin position="32"/>
        <end position="175"/>
    </location>
</feature>
<sequence>MKIIDTGRRAILSISFAATLFALFFAPLALAQNATDTTASNKQKVEAALTAWSRGTGSVLSVLSEDIKWTIPGHSLIAGTTVGKNELNAKINVPFGARFARSNDKFRPVTIKGIYGDGDMVIAYFQGRGIANDGKPYVNNYAWFLKMKDGLAVEGTAFFDSVAFNDLWTRVPVSN</sequence>
<gene>
    <name evidence="3" type="ORF">BN1221_03531c</name>
</gene>
<name>A0A0G4JYT8_9GAMM</name>
<reference evidence="4" key="1">
    <citation type="submission" date="2015-01" db="EMBL/GenBank/DDBJ databases">
        <authorList>
            <person name="Paterson Steve"/>
        </authorList>
    </citation>
    <scope>NUCLEOTIDE SEQUENCE [LARGE SCALE GENOMIC DNA]</scope>
    <source>
        <strain evidence="4">OBR1</strain>
    </source>
</reference>
<protein>
    <recommendedName>
        <fullName evidence="2">SnoaL-like domain-containing protein</fullName>
    </recommendedName>
</protein>
<dbReference type="PANTHER" id="PTHR41252:SF1">
    <property type="entry name" value="BLR2505 PROTEIN"/>
    <property type="match status" value="1"/>
</dbReference>
<feature type="signal peptide" evidence="1">
    <location>
        <begin position="1"/>
        <end position="31"/>
    </location>
</feature>
<organism evidence="3 4">
    <name type="scientific">Brenneria goodwinii</name>
    <dbReference type="NCBI Taxonomy" id="1109412"/>
    <lineage>
        <taxon>Bacteria</taxon>
        <taxon>Pseudomonadati</taxon>
        <taxon>Pseudomonadota</taxon>
        <taxon>Gammaproteobacteria</taxon>
        <taxon>Enterobacterales</taxon>
        <taxon>Pectobacteriaceae</taxon>
        <taxon>Brenneria</taxon>
    </lineage>
</organism>
<dbReference type="InterPro" id="IPR037401">
    <property type="entry name" value="SnoaL-like"/>
</dbReference>
<dbReference type="SUPFAM" id="SSF54427">
    <property type="entry name" value="NTF2-like"/>
    <property type="match status" value="1"/>
</dbReference>
<dbReference type="Proteomes" id="UP000044377">
    <property type="component" value="Unassembled WGS sequence"/>
</dbReference>
<dbReference type="InterPro" id="IPR032710">
    <property type="entry name" value="NTF2-like_dom_sf"/>
</dbReference>
<evidence type="ECO:0000313" key="4">
    <source>
        <dbReference type="Proteomes" id="UP000044377"/>
    </source>
</evidence>